<evidence type="ECO:0000313" key="1">
    <source>
        <dbReference type="EMBL" id="ADV26043.1"/>
    </source>
</evidence>
<dbReference type="OrthoDB" id="9785445at2"/>
<organism evidence="1 2">
    <name type="scientific">Pseudoxanthomonas suwonensis (strain 11-1)</name>
    <dbReference type="NCBI Taxonomy" id="743721"/>
    <lineage>
        <taxon>Bacteria</taxon>
        <taxon>Pseudomonadati</taxon>
        <taxon>Pseudomonadota</taxon>
        <taxon>Gammaproteobacteria</taxon>
        <taxon>Lysobacterales</taxon>
        <taxon>Lysobacteraceae</taxon>
        <taxon>Pseudoxanthomonas</taxon>
    </lineage>
</organism>
<accession>E6WPT8</accession>
<dbReference type="STRING" id="743721.Psesu_0181"/>
<proteinExistence type="predicted"/>
<evidence type="ECO:0000313" key="2">
    <source>
        <dbReference type="Proteomes" id="UP000008632"/>
    </source>
</evidence>
<dbReference type="EMBL" id="CP002446">
    <property type="protein sequence ID" value="ADV26043.1"/>
    <property type="molecule type" value="Genomic_DNA"/>
</dbReference>
<dbReference type="Proteomes" id="UP000008632">
    <property type="component" value="Chromosome"/>
</dbReference>
<protein>
    <recommendedName>
        <fullName evidence="3">Thioredoxin domain-containing protein</fullName>
    </recommendedName>
</protein>
<dbReference type="eggNOG" id="COG1999">
    <property type="taxonomic scope" value="Bacteria"/>
</dbReference>
<gene>
    <name evidence="1" type="ordered locus">Psesu_0181</name>
</gene>
<dbReference type="RefSeq" id="WP_013533873.1">
    <property type="nucleotide sequence ID" value="NC_014924.1"/>
</dbReference>
<keyword evidence="2" id="KW-1185">Reference proteome</keyword>
<dbReference type="HOGENOM" id="CLU_109681_0_0_6"/>
<evidence type="ECO:0008006" key="3">
    <source>
        <dbReference type="Google" id="ProtNLM"/>
    </source>
</evidence>
<reference evidence="1 2" key="1">
    <citation type="submission" date="2011-01" db="EMBL/GenBank/DDBJ databases">
        <title>Complete sequence of Pseudoxanthomonas suwonensis 11-1.</title>
        <authorList>
            <consortium name="US DOE Joint Genome Institute"/>
            <person name="Lucas S."/>
            <person name="Copeland A."/>
            <person name="Lapidus A."/>
            <person name="Cheng J.-F."/>
            <person name="Goodwin L."/>
            <person name="Pitluck S."/>
            <person name="Teshima H."/>
            <person name="Detter J.C."/>
            <person name="Han C."/>
            <person name="Tapia R."/>
            <person name="Land M."/>
            <person name="Hauser L."/>
            <person name="Kyrpides N."/>
            <person name="Ivanova N."/>
            <person name="Ovchinnikova G."/>
            <person name="Siebers A.K."/>
            <person name="Allgaier M."/>
            <person name="Thelen M.P."/>
            <person name="Hugenholtz P."/>
            <person name="Gladden J."/>
            <person name="Woyke T."/>
        </authorList>
    </citation>
    <scope>NUCLEOTIDE SEQUENCE [LARGE SCALE GENOMIC DNA]</scope>
    <source>
        <strain evidence="2">11-1</strain>
    </source>
</reference>
<dbReference type="KEGG" id="psu:Psesu_0181"/>
<sequence length="192" mass="20669">MTTSATDANRTARGRLVLIALFLLFFGSAFGAGLLRFSGWMPAGLKNNGELLNPPVDLRQSSLQLASGEAYAWQPETRIWRILAVPSSAGCATGACDELLAQLDKVWRLFGHNADQVHVLWLGEAPAAAAQLPEVRVLQEDASLREALPRSADPAGAPVYVVDPNGFVILRYPPNADPAGLRTDVARLLKLK</sequence>
<dbReference type="AlphaFoldDB" id="E6WPT8"/>
<name>E6WPT8_PSEUU</name>